<evidence type="ECO:0000313" key="2">
    <source>
        <dbReference type="Proteomes" id="UP001283361"/>
    </source>
</evidence>
<gene>
    <name evidence="1" type="ORF">RRG08_065805</name>
</gene>
<dbReference type="EMBL" id="JAWDGP010003468">
    <property type="protein sequence ID" value="KAK3774146.1"/>
    <property type="molecule type" value="Genomic_DNA"/>
</dbReference>
<sequence length="89" mass="10050">MTASVPRRVSGERPQDGLKRRVMIIIKCLGCMPTAHARPDCARFCNWAPGLQIAESVYYYMDVHHQTRVVSKQMFLLIPPGARGSNEPH</sequence>
<name>A0AAE0ZSH0_9GAST</name>
<organism evidence="1 2">
    <name type="scientific">Elysia crispata</name>
    <name type="common">lettuce slug</name>
    <dbReference type="NCBI Taxonomy" id="231223"/>
    <lineage>
        <taxon>Eukaryota</taxon>
        <taxon>Metazoa</taxon>
        <taxon>Spiralia</taxon>
        <taxon>Lophotrochozoa</taxon>
        <taxon>Mollusca</taxon>
        <taxon>Gastropoda</taxon>
        <taxon>Heterobranchia</taxon>
        <taxon>Euthyneura</taxon>
        <taxon>Panpulmonata</taxon>
        <taxon>Sacoglossa</taxon>
        <taxon>Placobranchoidea</taxon>
        <taxon>Plakobranchidae</taxon>
        <taxon>Elysia</taxon>
    </lineage>
</organism>
<proteinExistence type="predicted"/>
<reference evidence="1" key="1">
    <citation type="journal article" date="2023" name="G3 (Bethesda)">
        <title>A reference genome for the long-term kleptoplast-retaining sea slug Elysia crispata morphotype clarki.</title>
        <authorList>
            <person name="Eastman K.E."/>
            <person name="Pendleton A.L."/>
            <person name="Shaikh M.A."/>
            <person name="Suttiyut T."/>
            <person name="Ogas R."/>
            <person name="Tomko P."/>
            <person name="Gavelis G."/>
            <person name="Widhalm J.R."/>
            <person name="Wisecaver J.H."/>
        </authorList>
    </citation>
    <scope>NUCLEOTIDE SEQUENCE</scope>
    <source>
        <strain evidence="1">ECLA1</strain>
    </source>
</reference>
<keyword evidence="2" id="KW-1185">Reference proteome</keyword>
<evidence type="ECO:0000313" key="1">
    <source>
        <dbReference type="EMBL" id="KAK3774146.1"/>
    </source>
</evidence>
<comment type="caution">
    <text evidence="1">The sequence shown here is derived from an EMBL/GenBank/DDBJ whole genome shotgun (WGS) entry which is preliminary data.</text>
</comment>
<dbReference type="AlphaFoldDB" id="A0AAE0ZSH0"/>
<protein>
    <submittedName>
        <fullName evidence="1">Uncharacterized protein</fullName>
    </submittedName>
</protein>
<accession>A0AAE0ZSH0</accession>
<dbReference type="Proteomes" id="UP001283361">
    <property type="component" value="Unassembled WGS sequence"/>
</dbReference>